<proteinExistence type="predicted"/>
<evidence type="ECO:0000313" key="1">
    <source>
        <dbReference type="EMBL" id="ETV64083.1"/>
    </source>
</evidence>
<protein>
    <submittedName>
        <fullName evidence="1">Uncharacterized protein</fullName>
    </submittedName>
</protein>
<name>W4FBM0_APHAT</name>
<gene>
    <name evidence="1" type="ORF">H257_18979</name>
</gene>
<dbReference type="GeneID" id="20820975"/>
<reference evidence="1" key="1">
    <citation type="submission" date="2013-12" db="EMBL/GenBank/DDBJ databases">
        <title>The Genome Sequence of Aphanomyces astaci APO3.</title>
        <authorList>
            <consortium name="The Broad Institute Genomics Platform"/>
            <person name="Russ C."/>
            <person name="Tyler B."/>
            <person name="van West P."/>
            <person name="Dieguez-Uribeondo J."/>
            <person name="Young S.K."/>
            <person name="Zeng Q."/>
            <person name="Gargeya S."/>
            <person name="Fitzgerald M."/>
            <person name="Abouelleil A."/>
            <person name="Alvarado L."/>
            <person name="Chapman S.B."/>
            <person name="Gainer-Dewar J."/>
            <person name="Goldberg J."/>
            <person name="Griggs A."/>
            <person name="Gujja S."/>
            <person name="Hansen M."/>
            <person name="Howarth C."/>
            <person name="Imamovic A."/>
            <person name="Ireland A."/>
            <person name="Larimer J."/>
            <person name="McCowan C."/>
            <person name="Murphy C."/>
            <person name="Pearson M."/>
            <person name="Poon T.W."/>
            <person name="Priest M."/>
            <person name="Roberts A."/>
            <person name="Saif S."/>
            <person name="Shea T."/>
            <person name="Sykes S."/>
            <person name="Wortman J."/>
            <person name="Nusbaum C."/>
            <person name="Birren B."/>
        </authorList>
    </citation>
    <scope>NUCLEOTIDE SEQUENCE [LARGE SCALE GENOMIC DNA]</scope>
    <source>
        <strain evidence="1">APO3</strain>
    </source>
</reference>
<accession>W4FBM0</accession>
<sequence>MFRTGTPTAQMACTRTTSVTKSIRTETAWRLRVPEFGGSGVSGFRGFASPLALIDMCRIDALTERAVFSKALNWQWFIECSFWTVKPPSPTIKRSPPEALLNTSVSLSGEHVQPSSTSPIYDHSVPCWLKMQWTFRGTLASCRAWEIGSS</sequence>
<organism evidence="1">
    <name type="scientific">Aphanomyces astaci</name>
    <name type="common">Crayfish plague agent</name>
    <dbReference type="NCBI Taxonomy" id="112090"/>
    <lineage>
        <taxon>Eukaryota</taxon>
        <taxon>Sar</taxon>
        <taxon>Stramenopiles</taxon>
        <taxon>Oomycota</taxon>
        <taxon>Saprolegniomycetes</taxon>
        <taxon>Saprolegniales</taxon>
        <taxon>Verrucalvaceae</taxon>
        <taxon>Aphanomyces</taxon>
    </lineage>
</organism>
<dbReference type="VEuPathDB" id="FungiDB:H257_18979"/>
<dbReference type="EMBL" id="KI913405">
    <property type="protein sequence ID" value="ETV64083.1"/>
    <property type="molecule type" value="Genomic_DNA"/>
</dbReference>
<dbReference type="AlphaFoldDB" id="W4FBM0"/>
<dbReference type="RefSeq" id="XP_009846433.1">
    <property type="nucleotide sequence ID" value="XM_009848131.1"/>
</dbReference>